<keyword evidence="1" id="KW-0175">Coiled coil</keyword>
<accession>A0ABN9TDD1</accession>
<evidence type="ECO:0000313" key="4">
    <source>
        <dbReference type="Proteomes" id="UP001189429"/>
    </source>
</evidence>
<keyword evidence="4" id="KW-1185">Reference proteome</keyword>
<evidence type="ECO:0000256" key="2">
    <source>
        <dbReference type="SAM" id="MobiDB-lite"/>
    </source>
</evidence>
<protein>
    <submittedName>
        <fullName evidence="3">Uncharacterized protein</fullName>
    </submittedName>
</protein>
<proteinExistence type="predicted"/>
<comment type="caution">
    <text evidence="3">The sequence shown here is derived from an EMBL/GenBank/DDBJ whole genome shotgun (WGS) entry which is preliminary data.</text>
</comment>
<feature type="non-terminal residue" evidence="3">
    <location>
        <position position="1"/>
    </location>
</feature>
<evidence type="ECO:0000313" key="3">
    <source>
        <dbReference type="EMBL" id="CAK0843755.1"/>
    </source>
</evidence>
<gene>
    <name evidence="3" type="ORF">PCOR1329_LOCUS38003</name>
</gene>
<dbReference type="Proteomes" id="UP001189429">
    <property type="component" value="Unassembled WGS sequence"/>
</dbReference>
<feature type="region of interest" description="Disordered" evidence="2">
    <location>
        <begin position="754"/>
        <end position="773"/>
    </location>
</feature>
<evidence type="ECO:0000256" key="1">
    <source>
        <dbReference type="SAM" id="Coils"/>
    </source>
</evidence>
<feature type="non-terminal residue" evidence="3">
    <location>
        <position position="910"/>
    </location>
</feature>
<organism evidence="3 4">
    <name type="scientific">Prorocentrum cordatum</name>
    <dbReference type="NCBI Taxonomy" id="2364126"/>
    <lineage>
        <taxon>Eukaryota</taxon>
        <taxon>Sar</taxon>
        <taxon>Alveolata</taxon>
        <taxon>Dinophyceae</taxon>
        <taxon>Prorocentrales</taxon>
        <taxon>Prorocentraceae</taxon>
        <taxon>Prorocentrum</taxon>
    </lineage>
</organism>
<reference evidence="3" key="1">
    <citation type="submission" date="2023-10" db="EMBL/GenBank/DDBJ databases">
        <authorList>
            <person name="Chen Y."/>
            <person name="Shah S."/>
            <person name="Dougan E. K."/>
            <person name="Thang M."/>
            <person name="Chan C."/>
        </authorList>
    </citation>
    <scope>NUCLEOTIDE SEQUENCE [LARGE SCALE GENOMIC DNA]</scope>
</reference>
<name>A0ABN9TDD1_9DINO</name>
<feature type="coiled-coil region" evidence="1">
    <location>
        <begin position="62"/>
        <end position="110"/>
    </location>
</feature>
<sequence length="910" mass="97695">ARDRFLALSDADFELLSATLAASDKHSLRQSPFLLHQQLGTFFEIKTVKSAQAKADEACKWLQQAKVDYEKKQKLAAEALQASFMQKEKVAQLQVELDSAASRAKAALANDTAPTHGAAPKCDVGELIGHAQNLEGVVGASLEIPNLQLSEDLPGPLPRCWQEYWQLIPEPVAAGGGAAGAPASGCGAAAGAAAADVAAGDGFDVDLVGGPLEFATGDAFQAAASDFVGSDPAKRESVEDFQSWSIAPLRMKSYSNVDRCLIEDRVGCDVISAAVPSLAGWLATGGLLARVRSEHGLAAVLGSRPFVPREGRVRVYITLGHCAVTSCWLTCTCSQALASTRSTTRPSLKDLACRLREHGRPCAVGGDFDCAEQELAKLGAQRLFDAVVADTSEPACAQSKRTIDLFIVSRGLKVTDIRVVSGSPVYPRKLVILELEASRRKPRVRVAEVPEPFPAQRPARCDRHAYGERWSEIGQELQGLLAGGQERVLDQVERDSSTRGHLTIAWQRFLDAAEDEWIDIYLAECDRATWAHSVASALLDVAAGEQPRARLGAFRGSEFLSCPQVLPQAVDWWMLLSSLPLPLLGPVALQQLHAGARAIALELAERDMAQRTAQFQQRVKKQARGGGGGLRAAPLLPIGFDPSPIGEAENDGGLGDCRQLFDPMDLGQQVTQPEVEWSRWWRTSCEHVRLHWPSGLGEGPPRPSVQELREVLRSFRATTGMSFCAVRPRQLDEICDEASEVLTDIPTAIERGAAWPRPQVGGGKRSPMPAGDGAPWHQTAIGEWATQRGADRGDAESWAAVAALLDLLKAPELHCVPAALCMGSAASSVVEARQSILPGDGFATSLLKLILIGPLYRLVIQRPTASLAAVVDDLMLHRVGGLARVTKGVAEAAFKLKTLLMDVDLDVAVK</sequence>
<dbReference type="EMBL" id="CAUYUJ010014605">
    <property type="protein sequence ID" value="CAK0843755.1"/>
    <property type="molecule type" value="Genomic_DNA"/>
</dbReference>